<accession>A0A0C2RY18</accession>
<dbReference type="InParanoid" id="A0A0C2RY18"/>
<dbReference type="HOGENOM" id="CLU_2333184_0_0_1"/>
<name>A0A0C2RY18_AMAMK</name>
<evidence type="ECO:0000313" key="1">
    <source>
        <dbReference type="EMBL" id="KIL55220.1"/>
    </source>
</evidence>
<reference evidence="1 2" key="1">
    <citation type="submission" date="2014-04" db="EMBL/GenBank/DDBJ databases">
        <title>Evolutionary Origins and Diversification of the Mycorrhizal Mutualists.</title>
        <authorList>
            <consortium name="DOE Joint Genome Institute"/>
            <consortium name="Mycorrhizal Genomics Consortium"/>
            <person name="Kohler A."/>
            <person name="Kuo A."/>
            <person name="Nagy L.G."/>
            <person name="Floudas D."/>
            <person name="Copeland A."/>
            <person name="Barry K.W."/>
            <person name="Cichocki N."/>
            <person name="Veneault-Fourrey C."/>
            <person name="LaButti K."/>
            <person name="Lindquist E.A."/>
            <person name="Lipzen A."/>
            <person name="Lundell T."/>
            <person name="Morin E."/>
            <person name="Murat C."/>
            <person name="Riley R."/>
            <person name="Ohm R."/>
            <person name="Sun H."/>
            <person name="Tunlid A."/>
            <person name="Henrissat B."/>
            <person name="Grigoriev I.V."/>
            <person name="Hibbett D.S."/>
            <person name="Martin F."/>
        </authorList>
    </citation>
    <scope>NUCLEOTIDE SEQUENCE [LARGE SCALE GENOMIC DNA]</scope>
    <source>
        <strain evidence="1 2">Koide BX008</strain>
    </source>
</reference>
<gene>
    <name evidence="1" type="ORF">M378DRAFT_645580</name>
</gene>
<evidence type="ECO:0000313" key="2">
    <source>
        <dbReference type="Proteomes" id="UP000054549"/>
    </source>
</evidence>
<organism evidence="1 2">
    <name type="scientific">Amanita muscaria (strain Koide BX008)</name>
    <dbReference type="NCBI Taxonomy" id="946122"/>
    <lineage>
        <taxon>Eukaryota</taxon>
        <taxon>Fungi</taxon>
        <taxon>Dikarya</taxon>
        <taxon>Basidiomycota</taxon>
        <taxon>Agaricomycotina</taxon>
        <taxon>Agaricomycetes</taxon>
        <taxon>Agaricomycetidae</taxon>
        <taxon>Agaricales</taxon>
        <taxon>Pluteineae</taxon>
        <taxon>Amanitaceae</taxon>
        <taxon>Amanita</taxon>
    </lineage>
</organism>
<proteinExistence type="predicted"/>
<dbReference type="Proteomes" id="UP000054549">
    <property type="component" value="Unassembled WGS sequence"/>
</dbReference>
<protein>
    <submittedName>
        <fullName evidence="1">Uncharacterized protein</fullName>
    </submittedName>
</protein>
<sequence>MLSCLVVHNCRKLMRDSIAILGIRSKAECTLPIAQAVSRPAGPEPIGYKSLASSTKFTQRSLHYPLVALHDKLARAISEVYAHCLCAIIRVDVARSFA</sequence>
<dbReference type="AlphaFoldDB" id="A0A0C2RY18"/>
<dbReference type="EMBL" id="KN818547">
    <property type="protein sequence ID" value="KIL55220.1"/>
    <property type="molecule type" value="Genomic_DNA"/>
</dbReference>
<keyword evidence="2" id="KW-1185">Reference proteome</keyword>